<comment type="caution">
    <text evidence="3">The sequence shown here is derived from an EMBL/GenBank/DDBJ whole genome shotgun (WGS) entry which is preliminary data.</text>
</comment>
<gene>
    <name evidence="3" type="ORF">EDD38_2408</name>
</gene>
<keyword evidence="2" id="KW-1133">Transmembrane helix</keyword>
<protein>
    <submittedName>
        <fullName evidence="3">Uncharacterized protein</fullName>
    </submittedName>
</protein>
<keyword evidence="4" id="KW-1185">Reference proteome</keyword>
<dbReference type="Proteomes" id="UP000266906">
    <property type="component" value="Unassembled WGS sequence"/>
</dbReference>
<feature type="compositionally biased region" description="Low complexity" evidence="1">
    <location>
        <begin position="384"/>
        <end position="397"/>
    </location>
</feature>
<feature type="region of interest" description="Disordered" evidence="1">
    <location>
        <begin position="383"/>
        <end position="417"/>
    </location>
</feature>
<dbReference type="EMBL" id="RKQG01000001">
    <property type="protein sequence ID" value="RPE34098.1"/>
    <property type="molecule type" value="Genomic_DNA"/>
</dbReference>
<feature type="region of interest" description="Disordered" evidence="1">
    <location>
        <begin position="41"/>
        <end position="71"/>
    </location>
</feature>
<evidence type="ECO:0000313" key="3">
    <source>
        <dbReference type="EMBL" id="RPE34098.1"/>
    </source>
</evidence>
<feature type="compositionally biased region" description="Basic and acidic residues" evidence="1">
    <location>
        <begin position="45"/>
        <end position="57"/>
    </location>
</feature>
<organism evidence="3 4">
    <name type="scientific">Kitasatospora cineracea</name>
    <dbReference type="NCBI Taxonomy" id="88074"/>
    <lineage>
        <taxon>Bacteria</taxon>
        <taxon>Bacillati</taxon>
        <taxon>Actinomycetota</taxon>
        <taxon>Actinomycetes</taxon>
        <taxon>Kitasatosporales</taxon>
        <taxon>Streptomycetaceae</taxon>
        <taxon>Kitasatospora</taxon>
    </lineage>
</organism>
<evidence type="ECO:0000256" key="1">
    <source>
        <dbReference type="SAM" id="MobiDB-lite"/>
    </source>
</evidence>
<feature type="transmembrane region" description="Helical" evidence="2">
    <location>
        <begin position="103"/>
        <end position="124"/>
    </location>
</feature>
<dbReference type="AlphaFoldDB" id="A0A3N4RL01"/>
<feature type="compositionally biased region" description="Low complexity" evidence="1">
    <location>
        <begin position="144"/>
        <end position="156"/>
    </location>
</feature>
<evidence type="ECO:0000313" key="4">
    <source>
        <dbReference type="Proteomes" id="UP000266906"/>
    </source>
</evidence>
<feature type="compositionally biased region" description="Basic and acidic residues" evidence="1">
    <location>
        <begin position="12"/>
        <end position="25"/>
    </location>
</feature>
<name>A0A3N4RL01_9ACTN</name>
<keyword evidence="2" id="KW-0472">Membrane</keyword>
<feature type="region of interest" description="Disordered" evidence="1">
    <location>
        <begin position="1"/>
        <end position="28"/>
    </location>
</feature>
<accession>A0A3N4RL01</accession>
<sequence length="417" mass="44701">MVGILPAVPTIDEPRPDEGPGRPDDPFEGLVLDEEFVRSATNKEASGRARMLTERWKNNPPPENGPWRPTTEVRPVTEIRRSRWRRRARPVARYPRARWRPGLGSALVLLLVPVLVLIGLASLGDGSTLPPKSSALPTVGAETAPPSSAAPSVDPDVPTPERPWAGSPAEAWPNGVEGIGMPDSTPATGVFSAKQVAANVEAVKAYLVAGNLDPQVLSGGSAQHVLDLMDGPDAKDLAAALAHPGAEHDPTSWVSRFDPARAVPVTDQVKVQGRISFEGDGEQGMLVHTDVTYVYALRPGPDAGKTSPGDGGTALPASWAQVDRSRVVDREIVRRVQDFRFYDPKHYKVTPGKPRLGEGRSDFGNNRCDTGSGYLEPEFEFMRATATGPAPSGPATDPYDRTKPLQDGEECGTLTRS</sequence>
<proteinExistence type="predicted"/>
<evidence type="ECO:0000256" key="2">
    <source>
        <dbReference type="SAM" id="Phobius"/>
    </source>
</evidence>
<keyword evidence="2" id="KW-0812">Transmembrane</keyword>
<feature type="region of interest" description="Disordered" evidence="1">
    <location>
        <begin position="127"/>
        <end position="170"/>
    </location>
</feature>
<reference evidence="3 4" key="1">
    <citation type="submission" date="2018-11" db="EMBL/GenBank/DDBJ databases">
        <title>Sequencing the genomes of 1000 actinobacteria strains.</title>
        <authorList>
            <person name="Klenk H.-P."/>
        </authorList>
    </citation>
    <scope>NUCLEOTIDE SEQUENCE [LARGE SCALE GENOMIC DNA]</scope>
    <source>
        <strain evidence="3 4">DSM 44781</strain>
    </source>
</reference>